<evidence type="ECO:0000313" key="2">
    <source>
        <dbReference type="Proteomes" id="UP001589734"/>
    </source>
</evidence>
<proteinExistence type="predicted"/>
<evidence type="ECO:0000313" key="1">
    <source>
        <dbReference type="EMBL" id="MFC0078534.1"/>
    </source>
</evidence>
<sequence>MRVKLLTTISFFTYQISFSQTEKTLHGKVISQNLLLKNVEVINKTAKTSTTTDALGDFSILVKAKDSLLFFSKDYLFKRITITSETIENNNLVVNMIPKAQELNEVIVNQVFKPISLSKNEIDKIKLNAHKSKEGLKIESFYEVKADPLSLDFILLGKLIYNSLKKKEEYPKKENPKIDFRQLITKTCSEDFFIQDLKLNPEEKELFLQFCDADPKSKTLLVNLNVLETMDFLHTKNQEFKKLNSGIKN</sequence>
<evidence type="ECO:0008006" key="3">
    <source>
        <dbReference type="Google" id="ProtNLM"/>
    </source>
</evidence>
<gene>
    <name evidence="1" type="ORF">ACFFLS_15900</name>
</gene>
<dbReference type="RefSeq" id="WP_379689519.1">
    <property type="nucleotide sequence ID" value="NZ_JBHLYW010000010.1"/>
</dbReference>
<reference evidence="1 2" key="1">
    <citation type="submission" date="2024-09" db="EMBL/GenBank/DDBJ databases">
        <authorList>
            <person name="Sun Q."/>
            <person name="Mori K."/>
        </authorList>
    </citation>
    <scope>NUCLEOTIDE SEQUENCE [LARGE SCALE GENOMIC DNA]</scope>
    <source>
        <strain evidence="1 2">CGMCC 1.12926</strain>
    </source>
</reference>
<comment type="caution">
    <text evidence="1">The sequence shown here is derived from an EMBL/GenBank/DDBJ whole genome shotgun (WGS) entry which is preliminary data.</text>
</comment>
<accession>A0ABV6BSW9</accession>
<dbReference type="EMBL" id="JBHLYW010000010">
    <property type="protein sequence ID" value="MFC0078534.1"/>
    <property type="molecule type" value="Genomic_DNA"/>
</dbReference>
<name>A0ABV6BSW9_9FLAO</name>
<dbReference type="Proteomes" id="UP001589734">
    <property type="component" value="Unassembled WGS sequence"/>
</dbReference>
<protein>
    <recommendedName>
        <fullName evidence="3">Carboxypeptidase-like regulatory domain-containing protein</fullName>
    </recommendedName>
</protein>
<keyword evidence="2" id="KW-1185">Reference proteome</keyword>
<dbReference type="SUPFAM" id="SSF49464">
    <property type="entry name" value="Carboxypeptidase regulatory domain-like"/>
    <property type="match status" value="1"/>
</dbReference>
<dbReference type="InterPro" id="IPR008969">
    <property type="entry name" value="CarboxyPept-like_regulatory"/>
</dbReference>
<organism evidence="1 2">
    <name type="scientific">Flavobacterium procerum</name>
    <dbReference type="NCBI Taxonomy" id="1455569"/>
    <lineage>
        <taxon>Bacteria</taxon>
        <taxon>Pseudomonadati</taxon>
        <taxon>Bacteroidota</taxon>
        <taxon>Flavobacteriia</taxon>
        <taxon>Flavobacteriales</taxon>
        <taxon>Flavobacteriaceae</taxon>
        <taxon>Flavobacterium</taxon>
    </lineage>
</organism>